<feature type="transmembrane region" description="Helical" evidence="7">
    <location>
        <begin position="165"/>
        <end position="188"/>
    </location>
</feature>
<evidence type="ECO:0000256" key="3">
    <source>
        <dbReference type="ARBA" id="ARBA00022475"/>
    </source>
</evidence>
<name>A0ABT8YPK2_9HYPH</name>
<feature type="domain" description="Type II secretion system protein GspF" evidence="8">
    <location>
        <begin position="271"/>
        <end position="389"/>
    </location>
</feature>
<feature type="transmembrane region" description="Helical" evidence="7">
    <location>
        <begin position="365"/>
        <end position="395"/>
    </location>
</feature>
<dbReference type="PRINTS" id="PR00812">
    <property type="entry name" value="BCTERIALGSPF"/>
</dbReference>
<dbReference type="PANTHER" id="PTHR30012">
    <property type="entry name" value="GENERAL SECRETION PATHWAY PROTEIN"/>
    <property type="match status" value="1"/>
</dbReference>
<dbReference type="InterPro" id="IPR042094">
    <property type="entry name" value="T2SS_GspF_sf"/>
</dbReference>
<dbReference type="InterPro" id="IPR003004">
    <property type="entry name" value="GspF/PilC"/>
</dbReference>
<evidence type="ECO:0000256" key="4">
    <source>
        <dbReference type="ARBA" id="ARBA00022692"/>
    </source>
</evidence>
<evidence type="ECO:0000313" key="10">
    <source>
        <dbReference type="Proteomes" id="UP001174932"/>
    </source>
</evidence>
<evidence type="ECO:0000256" key="6">
    <source>
        <dbReference type="ARBA" id="ARBA00023136"/>
    </source>
</evidence>
<evidence type="ECO:0000256" key="7">
    <source>
        <dbReference type="SAM" id="Phobius"/>
    </source>
</evidence>
<reference evidence="9" key="2">
    <citation type="submission" date="2023-07" db="EMBL/GenBank/DDBJ databases">
        <authorList>
            <person name="Shen H."/>
        </authorList>
    </citation>
    <scope>NUCLEOTIDE SEQUENCE</scope>
    <source>
        <strain evidence="9">TNR-22</strain>
    </source>
</reference>
<keyword evidence="10" id="KW-1185">Reference proteome</keyword>
<evidence type="ECO:0000256" key="5">
    <source>
        <dbReference type="ARBA" id="ARBA00022989"/>
    </source>
</evidence>
<reference evidence="9" key="1">
    <citation type="journal article" date="2015" name="Int. J. Syst. Evol. Microbiol.">
        <title>Rhizobium alvei sp. nov., isolated from a freshwater river.</title>
        <authorList>
            <person name="Sheu S.Y."/>
            <person name="Huang H.W."/>
            <person name="Young C.C."/>
            <person name="Chen W.M."/>
        </authorList>
    </citation>
    <scope>NUCLEOTIDE SEQUENCE</scope>
    <source>
        <strain evidence="9">TNR-22</strain>
    </source>
</reference>
<evidence type="ECO:0000259" key="8">
    <source>
        <dbReference type="Pfam" id="PF00482"/>
    </source>
</evidence>
<dbReference type="EMBL" id="JAUOZU010000009">
    <property type="protein sequence ID" value="MDO6965244.1"/>
    <property type="molecule type" value="Genomic_DNA"/>
</dbReference>
<sequence>MTQFHYRAVKDGRKVDGAIEAGSVNEAGRKLAKAGIHPYQISSEPDKGTNLFKQGFPSFTRIKYGQFFYDLSILLQAGFNIDAALTALTFSVRNARLMDALKQIVAELRMGHRLSTAFANAPNLPESIIPLLESGENSGRLEKVISAIATDLLEQEARRAALWGALAYPLFLLAAMVMAIFMVTFYLVPSLSPIFDNAEEKKPFLLVFLSAINNAVRSNFDLIFIASALIIAVLVMAVRRPTFRARWSGMIGRLPYFGAIRRQQALARYLQAAGLLTANGVPFSQALSLAVRACPVAYFHPLLQDVRNRVVKGEGFLQAVKSVRLLDDSTLALLAVGEQANRLPDMLERSARLLDRDVKTKLDRLVSVISPVVTIGMGILVGGLIVSVMSAILSINDVALQ</sequence>
<evidence type="ECO:0000313" key="9">
    <source>
        <dbReference type="EMBL" id="MDO6965244.1"/>
    </source>
</evidence>
<evidence type="ECO:0000256" key="2">
    <source>
        <dbReference type="ARBA" id="ARBA00005745"/>
    </source>
</evidence>
<feature type="domain" description="Type II secretion system protein GspF" evidence="8">
    <location>
        <begin position="67"/>
        <end position="189"/>
    </location>
</feature>
<dbReference type="InterPro" id="IPR018076">
    <property type="entry name" value="T2SS_GspF_dom"/>
</dbReference>
<dbReference type="Gene3D" id="1.20.81.30">
    <property type="entry name" value="Type II secretion system (T2SS), domain F"/>
    <property type="match status" value="2"/>
</dbReference>
<proteinExistence type="inferred from homology"/>
<dbReference type="Pfam" id="PF00482">
    <property type="entry name" value="T2SSF"/>
    <property type="match status" value="2"/>
</dbReference>
<organism evidence="9 10">
    <name type="scientific">Rhizobium alvei</name>
    <dbReference type="NCBI Taxonomy" id="1132659"/>
    <lineage>
        <taxon>Bacteria</taxon>
        <taxon>Pseudomonadati</taxon>
        <taxon>Pseudomonadota</taxon>
        <taxon>Alphaproteobacteria</taxon>
        <taxon>Hyphomicrobiales</taxon>
        <taxon>Rhizobiaceae</taxon>
        <taxon>Rhizobium/Agrobacterium group</taxon>
        <taxon>Rhizobium</taxon>
    </lineage>
</organism>
<comment type="similarity">
    <text evidence="2">Belongs to the GSP F family.</text>
</comment>
<keyword evidence="6 7" id="KW-0472">Membrane</keyword>
<gene>
    <name evidence="9" type="ORF">Q4481_14850</name>
</gene>
<comment type="caution">
    <text evidence="9">The sequence shown here is derived from an EMBL/GenBank/DDBJ whole genome shotgun (WGS) entry which is preliminary data.</text>
</comment>
<dbReference type="PANTHER" id="PTHR30012:SF0">
    <property type="entry name" value="TYPE II SECRETION SYSTEM PROTEIN F-RELATED"/>
    <property type="match status" value="1"/>
</dbReference>
<feature type="transmembrane region" description="Helical" evidence="7">
    <location>
        <begin position="220"/>
        <end position="238"/>
    </location>
</feature>
<keyword evidence="3" id="KW-1003">Cell membrane</keyword>
<evidence type="ECO:0000256" key="1">
    <source>
        <dbReference type="ARBA" id="ARBA00004651"/>
    </source>
</evidence>
<dbReference type="RefSeq" id="WP_304377175.1">
    <property type="nucleotide sequence ID" value="NZ_JAUOZU010000009.1"/>
</dbReference>
<comment type="subcellular location">
    <subcellularLocation>
        <location evidence="1">Cell membrane</location>
        <topology evidence="1">Multi-pass membrane protein</topology>
    </subcellularLocation>
</comment>
<dbReference type="Proteomes" id="UP001174932">
    <property type="component" value="Unassembled WGS sequence"/>
</dbReference>
<protein>
    <submittedName>
        <fullName evidence="9">Type II secretion system F family protein</fullName>
    </submittedName>
</protein>
<accession>A0ABT8YPK2</accession>
<keyword evidence="4 7" id="KW-0812">Transmembrane</keyword>
<keyword evidence="5 7" id="KW-1133">Transmembrane helix</keyword>